<dbReference type="Pfam" id="PF25917">
    <property type="entry name" value="BSH_RND"/>
    <property type="match status" value="1"/>
</dbReference>
<dbReference type="GO" id="GO:1990281">
    <property type="term" value="C:efflux pump complex"/>
    <property type="evidence" value="ECO:0007669"/>
    <property type="project" value="TreeGrafter"/>
</dbReference>
<dbReference type="NCBIfam" id="TIGR01730">
    <property type="entry name" value="RND_mfp"/>
    <property type="match status" value="1"/>
</dbReference>
<protein>
    <submittedName>
        <fullName evidence="6">Macrolide export protein MacA</fullName>
    </submittedName>
</protein>
<sequence>MELVGLPCRLPGSLVVLRDSTWQRSMLAAGPNSPISEHRLLFYTVPNDFMPKLIKPLLILMALVCVGLLSYRPALNYWKLRNQPSWLTARVVRGDAVRMINSTGTVQPVLSVSIGSFVSGPIVELNVDFNDEVREGDLLARIDPRLFAANVARDKAVLATREAELARIKSDLQQAQNDLRRGESLQLSNQNFMSEFEMDTLRFACQGLAAQVQSAEAGIMQAQASLENSQANFEYTEIRSPVDGIVIDRKIDPGQTLAAQFQTPELFIIAPDLQKQVHVLASVDEADIGLLLRAQKEERPVTFTVDAYPDELFYGEIEQIRLSSVNVQNVVTYPVIVTATNYERKLLPGMTASLSFDVESVADVVKIPNAALRFYPEDMNYVAPEDHALLDGSRWKSQDAAHAGGMTAEEKTAAQRLKNTRHVWVVEEGMLHAVEVTTGLTENSYSVLVSGSLEAGAELVTALETK</sequence>
<keyword evidence="7" id="KW-1185">Reference proteome</keyword>
<dbReference type="PANTHER" id="PTHR30469:SF33">
    <property type="entry name" value="SLR1207 PROTEIN"/>
    <property type="match status" value="1"/>
</dbReference>
<name>A0A518G8B8_9BACT</name>
<dbReference type="KEGG" id="ahel:Q31a_31470"/>
<dbReference type="InterPro" id="IPR058625">
    <property type="entry name" value="MdtA-like_BSH"/>
</dbReference>
<accession>A0A518G8B8</accession>
<dbReference type="InterPro" id="IPR006143">
    <property type="entry name" value="RND_pump_MFP"/>
</dbReference>
<dbReference type="Gene3D" id="2.40.50.100">
    <property type="match status" value="1"/>
</dbReference>
<evidence type="ECO:0000313" key="7">
    <source>
        <dbReference type="Proteomes" id="UP000318017"/>
    </source>
</evidence>
<dbReference type="GO" id="GO:0015562">
    <property type="term" value="F:efflux transmembrane transporter activity"/>
    <property type="evidence" value="ECO:0007669"/>
    <property type="project" value="TreeGrafter"/>
</dbReference>
<dbReference type="EMBL" id="CP036298">
    <property type="protein sequence ID" value="QDV24825.1"/>
    <property type="molecule type" value="Genomic_DNA"/>
</dbReference>
<feature type="domain" description="Multidrug resistance protein MdtA-like alpha-helical hairpin" evidence="3">
    <location>
        <begin position="159"/>
        <end position="236"/>
    </location>
</feature>
<evidence type="ECO:0000256" key="2">
    <source>
        <dbReference type="SAM" id="Coils"/>
    </source>
</evidence>
<feature type="domain" description="Multidrug resistance protein MdtA-like barrel-sandwich hybrid" evidence="4">
    <location>
        <begin position="112"/>
        <end position="264"/>
    </location>
</feature>
<dbReference type="Proteomes" id="UP000318017">
    <property type="component" value="Chromosome"/>
</dbReference>
<evidence type="ECO:0000259" key="4">
    <source>
        <dbReference type="Pfam" id="PF25917"/>
    </source>
</evidence>
<dbReference type="Pfam" id="PF25954">
    <property type="entry name" value="Beta-barrel_RND_2"/>
    <property type="match status" value="1"/>
</dbReference>
<dbReference type="Gene3D" id="1.10.287.470">
    <property type="entry name" value="Helix hairpin bin"/>
    <property type="match status" value="1"/>
</dbReference>
<reference evidence="6 7" key="1">
    <citation type="submission" date="2019-02" db="EMBL/GenBank/DDBJ databases">
        <title>Deep-cultivation of Planctomycetes and their phenomic and genomic characterization uncovers novel biology.</title>
        <authorList>
            <person name="Wiegand S."/>
            <person name="Jogler M."/>
            <person name="Boedeker C."/>
            <person name="Pinto D."/>
            <person name="Vollmers J."/>
            <person name="Rivas-Marin E."/>
            <person name="Kohn T."/>
            <person name="Peeters S.H."/>
            <person name="Heuer A."/>
            <person name="Rast P."/>
            <person name="Oberbeckmann S."/>
            <person name="Bunk B."/>
            <person name="Jeske O."/>
            <person name="Meyerdierks A."/>
            <person name="Storesund J.E."/>
            <person name="Kallscheuer N."/>
            <person name="Luecker S."/>
            <person name="Lage O.M."/>
            <person name="Pohl T."/>
            <person name="Merkel B.J."/>
            <person name="Hornburger P."/>
            <person name="Mueller R.-W."/>
            <person name="Bruemmer F."/>
            <person name="Labrenz M."/>
            <person name="Spormann A.M."/>
            <person name="Op den Camp H."/>
            <person name="Overmann J."/>
            <person name="Amann R."/>
            <person name="Jetten M.S.M."/>
            <person name="Mascher T."/>
            <person name="Medema M.H."/>
            <person name="Devos D.P."/>
            <person name="Kaster A.-K."/>
            <person name="Ovreas L."/>
            <person name="Rohde M."/>
            <person name="Galperin M.Y."/>
            <person name="Jogler C."/>
        </authorList>
    </citation>
    <scope>NUCLEOTIDE SEQUENCE [LARGE SCALE GENOMIC DNA]</scope>
    <source>
        <strain evidence="6 7">Q31a</strain>
    </source>
</reference>
<evidence type="ECO:0000313" key="6">
    <source>
        <dbReference type="EMBL" id="QDV24825.1"/>
    </source>
</evidence>
<dbReference type="InterPro" id="IPR058792">
    <property type="entry name" value="Beta-barrel_RND_2"/>
</dbReference>
<evidence type="ECO:0000256" key="1">
    <source>
        <dbReference type="ARBA" id="ARBA00009477"/>
    </source>
</evidence>
<organism evidence="6 7">
    <name type="scientific">Aureliella helgolandensis</name>
    <dbReference type="NCBI Taxonomy" id="2527968"/>
    <lineage>
        <taxon>Bacteria</taxon>
        <taxon>Pseudomonadati</taxon>
        <taxon>Planctomycetota</taxon>
        <taxon>Planctomycetia</taxon>
        <taxon>Pirellulales</taxon>
        <taxon>Pirellulaceae</taxon>
        <taxon>Aureliella</taxon>
    </lineage>
</organism>
<dbReference type="AlphaFoldDB" id="A0A518G8B8"/>
<dbReference type="Pfam" id="PF25876">
    <property type="entry name" value="HH_MFP_RND"/>
    <property type="match status" value="1"/>
</dbReference>
<dbReference type="Gene3D" id="2.40.420.20">
    <property type="match status" value="1"/>
</dbReference>
<proteinExistence type="inferred from homology"/>
<feature type="coiled-coil region" evidence="2">
    <location>
        <begin position="158"/>
        <end position="185"/>
    </location>
</feature>
<dbReference type="Gene3D" id="2.40.30.170">
    <property type="match status" value="1"/>
</dbReference>
<comment type="similarity">
    <text evidence="1">Belongs to the membrane fusion protein (MFP) (TC 8.A.1) family.</text>
</comment>
<dbReference type="InterPro" id="IPR058624">
    <property type="entry name" value="MdtA-like_HH"/>
</dbReference>
<gene>
    <name evidence="6" type="primary">macA_6</name>
    <name evidence="6" type="ORF">Q31a_31470</name>
</gene>
<evidence type="ECO:0000259" key="3">
    <source>
        <dbReference type="Pfam" id="PF25876"/>
    </source>
</evidence>
<feature type="domain" description="CusB-like beta-barrel" evidence="5">
    <location>
        <begin position="279"/>
        <end position="357"/>
    </location>
</feature>
<keyword evidence="2" id="KW-0175">Coiled coil</keyword>
<dbReference type="PANTHER" id="PTHR30469">
    <property type="entry name" value="MULTIDRUG RESISTANCE PROTEIN MDTA"/>
    <property type="match status" value="1"/>
</dbReference>
<evidence type="ECO:0000259" key="5">
    <source>
        <dbReference type="Pfam" id="PF25954"/>
    </source>
</evidence>
<dbReference type="SUPFAM" id="SSF111369">
    <property type="entry name" value="HlyD-like secretion proteins"/>
    <property type="match status" value="1"/>
</dbReference>
<dbReference type="OrthoDB" id="9809068at2"/>